<gene>
    <name evidence="12" type="ORF">FSP39_003274</name>
</gene>
<feature type="compositionally biased region" description="Low complexity" evidence="10">
    <location>
        <begin position="301"/>
        <end position="312"/>
    </location>
</feature>
<evidence type="ECO:0000313" key="13">
    <source>
        <dbReference type="Proteomes" id="UP001186944"/>
    </source>
</evidence>
<keyword evidence="6" id="KW-0805">Transcription regulation</keyword>
<keyword evidence="3" id="KW-0677">Repeat</keyword>
<evidence type="ECO:0000259" key="11">
    <source>
        <dbReference type="PROSITE" id="PS50097"/>
    </source>
</evidence>
<evidence type="ECO:0000256" key="3">
    <source>
        <dbReference type="ARBA" id="ARBA00022737"/>
    </source>
</evidence>
<evidence type="ECO:0000256" key="4">
    <source>
        <dbReference type="ARBA" id="ARBA00022771"/>
    </source>
</evidence>
<evidence type="ECO:0000256" key="10">
    <source>
        <dbReference type="SAM" id="MobiDB-lite"/>
    </source>
</evidence>
<evidence type="ECO:0000256" key="8">
    <source>
        <dbReference type="ARBA" id="ARBA00023163"/>
    </source>
</evidence>
<feature type="region of interest" description="Disordered" evidence="10">
    <location>
        <begin position="296"/>
        <end position="405"/>
    </location>
</feature>
<dbReference type="GO" id="GO:0005634">
    <property type="term" value="C:nucleus"/>
    <property type="evidence" value="ECO:0007669"/>
    <property type="project" value="UniProtKB-SubCell"/>
</dbReference>
<evidence type="ECO:0000313" key="12">
    <source>
        <dbReference type="EMBL" id="KAK3101400.1"/>
    </source>
</evidence>
<dbReference type="Gene3D" id="3.30.710.10">
    <property type="entry name" value="Potassium Channel Kv1.1, Chain A"/>
    <property type="match status" value="1"/>
</dbReference>
<dbReference type="Proteomes" id="UP001186944">
    <property type="component" value="Unassembled WGS sequence"/>
</dbReference>
<comment type="caution">
    <text evidence="12">The sequence shown here is derived from an EMBL/GenBank/DDBJ whole genome shotgun (WGS) entry which is preliminary data.</text>
</comment>
<dbReference type="Pfam" id="PF00651">
    <property type="entry name" value="BTB"/>
    <property type="match status" value="1"/>
</dbReference>
<feature type="compositionally biased region" description="Polar residues" evidence="10">
    <location>
        <begin position="356"/>
        <end position="372"/>
    </location>
</feature>
<dbReference type="SUPFAM" id="SSF54695">
    <property type="entry name" value="POZ domain"/>
    <property type="match status" value="1"/>
</dbReference>
<dbReference type="AlphaFoldDB" id="A0AA89BYI8"/>
<evidence type="ECO:0000256" key="9">
    <source>
        <dbReference type="ARBA" id="ARBA00023242"/>
    </source>
</evidence>
<feature type="compositionally biased region" description="Polar residues" evidence="10">
    <location>
        <begin position="177"/>
        <end position="187"/>
    </location>
</feature>
<evidence type="ECO:0000256" key="1">
    <source>
        <dbReference type="ARBA" id="ARBA00004123"/>
    </source>
</evidence>
<evidence type="ECO:0000256" key="6">
    <source>
        <dbReference type="ARBA" id="ARBA00023015"/>
    </source>
</evidence>
<dbReference type="InterPro" id="IPR011333">
    <property type="entry name" value="SKP1/BTB/POZ_sf"/>
</dbReference>
<protein>
    <recommendedName>
        <fullName evidence="11">BTB domain-containing protein</fullName>
    </recommendedName>
</protein>
<dbReference type="InterPro" id="IPR000210">
    <property type="entry name" value="BTB/POZ_dom"/>
</dbReference>
<feature type="domain" description="BTB" evidence="11">
    <location>
        <begin position="30"/>
        <end position="96"/>
    </location>
</feature>
<name>A0AA89BYI8_PINIB</name>
<dbReference type="SMART" id="SM00225">
    <property type="entry name" value="BTB"/>
    <property type="match status" value="1"/>
</dbReference>
<dbReference type="EMBL" id="VSWD01000005">
    <property type="protein sequence ID" value="KAK3101400.1"/>
    <property type="molecule type" value="Genomic_DNA"/>
</dbReference>
<dbReference type="GO" id="GO:0008270">
    <property type="term" value="F:zinc ion binding"/>
    <property type="evidence" value="ECO:0007669"/>
    <property type="project" value="UniProtKB-KW"/>
</dbReference>
<keyword evidence="9" id="KW-0539">Nucleus</keyword>
<feature type="compositionally biased region" description="Basic and acidic residues" evidence="10">
    <location>
        <begin position="155"/>
        <end position="164"/>
    </location>
</feature>
<keyword evidence="8" id="KW-0804">Transcription</keyword>
<keyword evidence="7" id="KW-0238">DNA-binding</keyword>
<proteinExistence type="predicted"/>
<keyword evidence="4" id="KW-0863">Zinc-finger</keyword>
<dbReference type="GO" id="GO:0000978">
    <property type="term" value="F:RNA polymerase II cis-regulatory region sequence-specific DNA binding"/>
    <property type="evidence" value="ECO:0007669"/>
    <property type="project" value="TreeGrafter"/>
</dbReference>
<dbReference type="PANTHER" id="PTHR46105">
    <property type="entry name" value="AGAP004733-PA"/>
    <property type="match status" value="1"/>
</dbReference>
<dbReference type="GO" id="GO:0000981">
    <property type="term" value="F:DNA-binding transcription factor activity, RNA polymerase II-specific"/>
    <property type="evidence" value="ECO:0007669"/>
    <property type="project" value="TreeGrafter"/>
</dbReference>
<sequence length="405" mass="44153">MFYHKVYMNQIHSSSLLCQLAAMWKSQVLCDAVIKTGNVSTKAHRVVLVAACPMLHSMKNASTGSNLEVRLASDISQEAVNTFLQYLYEGFMMLTEANCKDVEKIARVLQVDNVLKCCSDFYKCLHAGNGYEYNFHDNVEFRHVRASDLLKVHERSKRAGETMRADSPGTKRMRSFRTGSADQSWQTDHGAGMSSADPWDRVPREGLMSSRGSQPGIIDMVEDSVEIVHTEPLSDSGGKSNSNRSVTLPQDRVALSVASQMNASSDVQIIDTSYANSGQSGNTQQDSISVIGSYSSPQYQHTASSHSTPHTTRQSRADAAPRFQTPPTSHKSHIPSQSPPRIRGSSSQPKPFAVGSASQSMGAVSPSVSSPARESPVVPSPVSLWRSQSAEMINVPPDKSPSSMR</sequence>
<evidence type="ECO:0000256" key="2">
    <source>
        <dbReference type="ARBA" id="ARBA00022723"/>
    </source>
</evidence>
<reference evidence="12" key="1">
    <citation type="submission" date="2019-08" db="EMBL/GenBank/DDBJ databases">
        <title>The improved chromosome-level genome for the pearl oyster Pinctada fucata martensii using PacBio sequencing and Hi-C.</title>
        <authorList>
            <person name="Zheng Z."/>
        </authorList>
    </citation>
    <scope>NUCLEOTIDE SEQUENCE</scope>
    <source>
        <strain evidence="12">ZZ-2019</strain>
        <tissue evidence="12">Adductor muscle</tissue>
    </source>
</reference>
<dbReference type="PANTHER" id="PTHR46105:SF5">
    <property type="entry name" value="ZINC FINGER AND BTB DOMAIN-CONTAINING PROTEIN 44 ISOFORM X1"/>
    <property type="match status" value="1"/>
</dbReference>
<keyword evidence="13" id="KW-1185">Reference proteome</keyword>
<comment type="subcellular location">
    <subcellularLocation>
        <location evidence="1">Nucleus</location>
    </subcellularLocation>
</comment>
<evidence type="ECO:0000256" key="5">
    <source>
        <dbReference type="ARBA" id="ARBA00022833"/>
    </source>
</evidence>
<keyword evidence="5" id="KW-0862">Zinc</keyword>
<dbReference type="InterPro" id="IPR050457">
    <property type="entry name" value="ZnFinger_BTB_dom_contain"/>
</dbReference>
<feature type="region of interest" description="Disordered" evidence="10">
    <location>
        <begin position="155"/>
        <end position="215"/>
    </location>
</feature>
<dbReference type="PROSITE" id="PS50097">
    <property type="entry name" value="BTB"/>
    <property type="match status" value="1"/>
</dbReference>
<keyword evidence="2" id="KW-0479">Metal-binding</keyword>
<accession>A0AA89BYI8</accession>
<evidence type="ECO:0000256" key="7">
    <source>
        <dbReference type="ARBA" id="ARBA00023125"/>
    </source>
</evidence>
<organism evidence="12 13">
    <name type="scientific">Pinctada imbricata</name>
    <name type="common">Atlantic pearl-oyster</name>
    <name type="synonym">Pinctada martensii</name>
    <dbReference type="NCBI Taxonomy" id="66713"/>
    <lineage>
        <taxon>Eukaryota</taxon>
        <taxon>Metazoa</taxon>
        <taxon>Spiralia</taxon>
        <taxon>Lophotrochozoa</taxon>
        <taxon>Mollusca</taxon>
        <taxon>Bivalvia</taxon>
        <taxon>Autobranchia</taxon>
        <taxon>Pteriomorphia</taxon>
        <taxon>Pterioida</taxon>
        <taxon>Pterioidea</taxon>
        <taxon>Pteriidae</taxon>
        <taxon>Pinctada</taxon>
    </lineage>
</organism>